<proteinExistence type="predicted"/>
<dbReference type="InterPro" id="IPR000032">
    <property type="entry name" value="HPr-like"/>
</dbReference>
<organism evidence="2 3">
    <name type="scientific">Lachnospira hominis</name>
    <name type="common">ex Liu et al. 2021</name>
    <dbReference type="NCBI Taxonomy" id="2763051"/>
    <lineage>
        <taxon>Bacteria</taxon>
        <taxon>Bacillati</taxon>
        <taxon>Bacillota</taxon>
        <taxon>Clostridia</taxon>
        <taxon>Lachnospirales</taxon>
        <taxon>Lachnospiraceae</taxon>
        <taxon>Lachnospira</taxon>
    </lineage>
</organism>
<sequence>MFTVTVMLDSVEKVQRFVSVISKYSCSFDIESEHSCVDAKSIVGLFSLDISKPLHLTIQDEGAELEDILRDIQEFMEY</sequence>
<dbReference type="PROSITE" id="PS51350">
    <property type="entry name" value="PTS_HPR_DOM"/>
    <property type="match status" value="1"/>
</dbReference>
<dbReference type="EMBL" id="JACOPD010000002">
    <property type="protein sequence ID" value="MBC5680161.1"/>
    <property type="molecule type" value="Genomic_DNA"/>
</dbReference>
<keyword evidence="3" id="KW-1185">Reference proteome</keyword>
<accession>A0ABR7G095</accession>
<evidence type="ECO:0000313" key="2">
    <source>
        <dbReference type="EMBL" id="MBC5680161.1"/>
    </source>
</evidence>
<dbReference type="SUPFAM" id="SSF55594">
    <property type="entry name" value="HPr-like"/>
    <property type="match status" value="1"/>
</dbReference>
<dbReference type="Pfam" id="PF00381">
    <property type="entry name" value="PTS-HPr"/>
    <property type="match status" value="1"/>
</dbReference>
<feature type="domain" description="HPr" evidence="1">
    <location>
        <begin position="1"/>
        <end position="78"/>
    </location>
</feature>
<name>A0ABR7G095_9FIRM</name>
<dbReference type="RefSeq" id="WP_021866419.1">
    <property type="nucleotide sequence ID" value="NZ_JACOPD010000002.1"/>
</dbReference>
<evidence type="ECO:0000259" key="1">
    <source>
        <dbReference type="PROSITE" id="PS51350"/>
    </source>
</evidence>
<dbReference type="InterPro" id="IPR035895">
    <property type="entry name" value="HPr-like_sf"/>
</dbReference>
<gene>
    <name evidence="2" type="ORF">H8S01_04195</name>
</gene>
<evidence type="ECO:0000313" key="3">
    <source>
        <dbReference type="Proteomes" id="UP000628463"/>
    </source>
</evidence>
<reference evidence="2 3" key="1">
    <citation type="submission" date="2020-08" db="EMBL/GenBank/DDBJ databases">
        <title>Genome public.</title>
        <authorList>
            <person name="Liu C."/>
            <person name="Sun Q."/>
        </authorList>
    </citation>
    <scope>NUCLEOTIDE SEQUENCE [LARGE SCALE GENOMIC DNA]</scope>
    <source>
        <strain evidence="2 3">NSJ-43</strain>
    </source>
</reference>
<comment type="caution">
    <text evidence="2">The sequence shown here is derived from an EMBL/GenBank/DDBJ whole genome shotgun (WGS) entry which is preliminary data.</text>
</comment>
<protein>
    <submittedName>
        <fullName evidence="2">HPr family phosphocarrier protein</fullName>
    </submittedName>
</protein>
<dbReference type="Gene3D" id="3.30.1340.10">
    <property type="entry name" value="HPr-like"/>
    <property type="match status" value="1"/>
</dbReference>
<dbReference type="Proteomes" id="UP000628463">
    <property type="component" value="Unassembled WGS sequence"/>
</dbReference>